<organism evidence="5 6">
    <name type="scientific">Streblomastix strix</name>
    <dbReference type="NCBI Taxonomy" id="222440"/>
    <lineage>
        <taxon>Eukaryota</taxon>
        <taxon>Metamonada</taxon>
        <taxon>Preaxostyla</taxon>
        <taxon>Oxymonadida</taxon>
        <taxon>Streblomastigidae</taxon>
        <taxon>Streblomastix</taxon>
    </lineage>
</organism>
<keyword evidence="1" id="KW-0378">Hydrolase</keyword>
<keyword evidence="1 5" id="KW-0347">Helicase</keyword>
<feature type="domain" description="DNA helicase Pif1-like 2B" evidence="4">
    <location>
        <begin position="469"/>
        <end position="511"/>
    </location>
</feature>
<feature type="non-terminal residue" evidence="5">
    <location>
        <position position="628"/>
    </location>
</feature>
<dbReference type="GO" id="GO:0005524">
    <property type="term" value="F:ATP binding"/>
    <property type="evidence" value="ECO:0007669"/>
    <property type="project" value="UniProtKB-KW"/>
</dbReference>
<dbReference type="SUPFAM" id="SSF52540">
    <property type="entry name" value="P-loop containing nucleoside triphosphate hydrolases"/>
    <property type="match status" value="2"/>
</dbReference>
<keyword evidence="1" id="KW-0067">ATP-binding</keyword>
<dbReference type="CDD" id="cd18809">
    <property type="entry name" value="SF1_C_RecD"/>
    <property type="match status" value="1"/>
</dbReference>
<dbReference type="AlphaFoldDB" id="A0A5J4U5Y7"/>
<keyword evidence="1" id="KW-0233">DNA recombination</keyword>
<evidence type="ECO:0000256" key="1">
    <source>
        <dbReference type="RuleBase" id="RU363044"/>
    </source>
</evidence>
<reference evidence="5 6" key="1">
    <citation type="submission" date="2019-03" db="EMBL/GenBank/DDBJ databases">
        <title>Single cell metagenomics reveals metabolic interactions within the superorganism composed of flagellate Streblomastix strix and complex community of Bacteroidetes bacteria on its surface.</title>
        <authorList>
            <person name="Treitli S.C."/>
            <person name="Kolisko M."/>
            <person name="Husnik F."/>
            <person name="Keeling P."/>
            <person name="Hampl V."/>
        </authorList>
    </citation>
    <scope>NUCLEOTIDE SEQUENCE [LARGE SCALE GENOMIC DNA]</scope>
    <source>
        <strain evidence="5">ST1C</strain>
    </source>
</reference>
<dbReference type="EC" id="5.6.2.3" evidence="1"/>
<dbReference type="InterPro" id="IPR027417">
    <property type="entry name" value="P-loop_NTPase"/>
</dbReference>
<accession>A0A5J4U5Y7</accession>
<evidence type="ECO:0000313" key="6">
    <source>
        <dbReference type="Proteomes" id="UP000324800"/>
    </source>
</evidence>
<dbReference type="GO" id="GO:0043139">
    <property type="term" value="F:5'-3' DNA helicase activity"/>
    <property type="evidence" value="ECO:0007669"/>
    <property type="project" value="UniProtKB-EC"/>
</dbReference>
<comment type="similarity">
    <text evidence="1">Belongs to the helicase family.</text>
</comment>
<dbReference type="Pfam" id="PF05970">
    <property type="entry name" value="PIF1"/>
    <property type="match status" value="1"/>
</dbReference>
<dbReference type="GO" id="GO:0000723">
    <property type="term" value="P:telomere maintenance"/>
    <property type="evidence" value="ECO:0007669"/>
    <property type="project" value="InterPro"/>
</dbReference>
<sequence length="628" mass="71068">MQEIATKLWKHKLGGKKTVGRLYNVSPKELELFYAAAACGLLEDDKLLRKTLLEACTFKMPYALRNLLIVIIKECSPRNPAQLWTEFSLQLSEDFLNKRQQINNNSGQIPSVHEIEFAKEDAIRDLENILQNPAINLRHLLNWNEVQNYQTYDLLQQDNVLESMNQLLDQLNDDQKEIAQLIIGILNNSYLQHSRLIFVDGPAGTGKTFLYNIINKIVNLIGKKILICAWTGIAACLLPYGQSSHSLFKLPVPLTSSKNSSKIIQAKYELLWNQLQLVDVILWDEAPMASKWAIESVDKKLKEIRKNNKDFGGVLMIFGGDFRQVLPIVKFGGRNEQVNASIQKSNLQKKFDCLKLKKNMRTGDGSEEFSSFLMQIGNGTMQQDKNEMIDIPNICMSQENLIKDVFGDEILKTNQQANDVILCTTNSDSDDINFCVLRLLKCEPIQLLSSDKATLKNGESLDEITRDVLNNLTLAALPPHILNIKIGASVMLLRNMNIKLGLCNGTRLKVIAIKPSVIQCIILTGPTAGTVVFVPKMDITSTDTDYPFILHRHQFPLKLCYAMTINKSQGQTLNKVGIHLRQQVFTHGQLYVALSRCRKMNDLKIFSMDSKNKQINKMKNVVFKEALT</sequence>
<evidence type="ECO:0000256" key="2">
    <source>
        <dbReference type="SAM" id="Coils"/>
    </source>
</evidence>
<feature type="domain" description="DNA helicase Pif1-like DEAD-box helicase" evidence="3">
    <location>
        <begin position="170"/>
        <end position="386"/>
    </location>
</feature>
<keyword evidence="1" id="KW-0227">DNA damage</keyword>
<comment type="catalytic activity">
    <reaction evidence="1">
        <text>ATP + H2O = ADP + phosphate + H(+)</text>
        <dbReference type="Rhea" id="RHEA:13065"/>
        <dbReference type="ChEBI" id="CHEBI:15377"/>
        <dbReference type="ChEBI" id="CHEBI:15378"/>
        <dbReference type="ChEBI" id="CHEBI:30616"/>
        <dbReference type="ChEBI" id="CHEBI:43474"/>
        <dbReference type="ChEBI" id="CHEBI:456216"/>
        <dbReference type="EC" id="5.6.2.3"/>
    </reaction>
</comment>
<evidence type="ECO:0000313" key="5">
    <source>
        <dbReference type="EMBL" id="KAA6365738.1"/>
    </source>
</evidence>
<evidence type="ECO:0000259" key="3">
    <source>
        <dbReference type="Pfam" id="PF05970"/>
    </source>
</evidence>
<dbReference type="Proteomes" id="UP000324800">
    <property type="component" value="Unassembled WGS sequence"/>
</dbReference>
<dbReference type="GO" id="GO:0006281">
    <property type="term" value="P:DNA repair"/>
    <property type="evidence" value="ECO:0007669"/>
    <property type="project" value="UniProtKB-KW"/>
</dbReference>
<proteinExistence type="inferred from homology"/>
<dbReference type="PANTHER" id="PTHR10492">
    <property type="match status" value="1"/>
</dbReference>
<comment type="caution">
    <text evidence="5">The sequence shown here is derived from an EMBL/GenBank/DDBJ whole genome shotgun (WGS) entry which is preliminary data.</text>
</comment>
<keyword evidence="1" id="KW-0547">Nucleotide-binding</keyword>
<keyword evidence="1" id="KW-0234">DNA repair</keyword>
<comment type="cofactor">
    <cofactor evidence="1">
        <name>Mg(2+)</name>
        <dbReference type="ChEBI" id="CHEBI:18420"/>
    </cofactor>
</comment>
<dbReference type="Pfam" id="PF21530">
    <property type="entry name" value="Pif1_2B_dom"/>
    <property type="match status" value="1"/>
</dbReference>
<dbReference type="OrthoDB" id="10053386at2759"/>
<keyword evidence="2" id="KW-0175">Coiled coil</keyword>
<protein>
    <recommendedName>
        <fullName evidence="1">ATP-dependent DNA helicase</fullName>
        <ecNumber evidence="1">5.6.2.3</ecNumber>
    </recommendedName>
</protein>
<dbReference type="Gene3D" id="3.40.50.300">
    <property type="entry name" value="P-loop containing nucleotide triphosphate hydrolases"/>
    <property type="match status" value="2"/>
</dbReference>
<evidence type="ECO:0000259" key="4">
    <source>
        <dbReference type="Pfam" id="PF21530"/>
    </source>
</evidence>
<feature type="coiled-coil region" evidence="2">
    <location>
        <begin position="154"/>
        <end position="181"/>
    </location>
</feature>
<dbReference type="PANTHER" id="PTHR10492:SF57">
    <property type="entry name" value="ATP-DEPENDENT DNA HELICASE"/>
    <property type="match status" value="1"/>
</dbReference>
<dbReference type="EMBL" id="SNRW01020143">
    <property type="protein sequence ID" value="KAA6365738.1"/>
    <property type="molecule type" value="Genomic_DNA"/>
</dbReference>
<gene>
    <name evidence="5" type="ORF">EZS28_038735</name>
</gene>
<dbReference type="GO" id="GO:0016887">
    <property type="term" value="F:ATP hydrolysis activity"/>
    <property type="evidence" value="ECO:0007669"/>
    <property type="project" value="RHEA"/>
</dbReference>
<name>A0A5J4U5Y7_9EUKA</name>
<dbReference type="InterPro" id="IPR010285">
    <property type="entry name" value="DNA_helicase_pif1-like_DEAD"/>
</dbReference>
<dbReference type="GO" id="GO:0006310">
    <property type="term" value="P:DNA recombination"/>
    <property type="evidence" value="ECO:0007669"/>
    <property type="project" value="UniProtKB-KW"/>
</dbReference>
<dbReference type="InterPro" id="IPR049163">
    <property type="entry name" value="Pif1-like_2B_dom"/>
</dbReference>